<feature type="region of interest" description="Disordered" evidence="3">
    <location>
        <begin position="496"/>
        <end position="515"/>
    </location>
</feature>
<reference evidence="5" key="1">
    <citation type="submission" date="2023-08" db="EMBL/GenBank/DDBJ databases">
        <authorList>
            <person name="Chen Y."/>
            <person name="Shah S."/>
            <person name="Dougan E. K."/>
            <person name="Thang M."/>
            <person name="Chan C."/>
        </authorList>
    </citation>
    <scope>NUCLEOTIDE SEQUENCE</scope>
</reference>
<evidence type="ECO:0000313" key="5">
    <source>
        <dbReference type="EMBL" id="CAJ1393975.1"/>
    </source>
</evidence>
<dbReference type="InterPro" id="IPR006598">
    <property type="entry name" value="CAP10"/>
</dbReference>
<dbReference type="PANTHER" id="PTHR12203:SF35">
    <property type="entry name" value="PROTEIN O-GLUCOSYLTRANSFERASE 1"/>
    <property type="match status" value="1"/>
</dbReference>
<keyword evidence="2" id="KW-0808">Transferase</keyword>
<accession>A0AA36IW41</accession>
<comment type="similarity">
    <text evidence="1">Belongs to the glycosyltransferase 90 family.</text>
</comment>
<dbReference type="GO" id="GO:0016740">
    <property type="term" value="F:transferase activity"/>
    <property type="evidence" value="ECO:0007669"/>
    <property type="project" value="UniProtKB-KW"/>
</dbReference>
<comment type="caution">
    <text evidence="5">The sequence shown here is derived from an EMBL/GenBank/DDBJ whole genome shotgun (WGS) entry which is preliminary data.</text>
</comment>
<protein>
    <recommendedName>
        <fullName evidence="4">Glycosyl transferase CAP10 domain-containing protein</fullName>
    </recommendedName>
</protein>
<gene>
    <name evidence="5" type="ORF">EVOR1521_LOCUS18722</name>
</gene>
<evidence type="ECO:0000313" key="6">
    <source>
        <dbReference type="Proteomes" id="UP001178507"/>
    </source>
</evidence>
<feature type="domain" description="Glycosyl transferase CAP10" evidence="4">
    <location>
        <begin position="220"/>
        <end position="492"/>
    </location>
</feature>
<dbReference type="AlphaFoldDB" id="A0AA36IW41"/>
<name>A0AA36IW41_9DINO</name>
<dbReference type="EMBL" id="CAUJNA010002691">
    <property type="protein sequence ID" value="CAJ1393975.1"/>
    <property type="molecule type" value="Genomic_DNA"/>
</dbReference>
<proteinExistence type="inferred from homology"/>
<evidence type="ECO:0000256" key="2">
    <source>
        <dbReference type="ARBA" id="ARBA00022679"/>
    </source>
</evidence>
<keyword evidence="6" id="KW-1185">Reference proteome</keyword>
<evidence type="ECO:0000259" key="4">
    <source>
        <dbReference type="SMART" id="SM00672"/>
    </source>
</evidence>
<sequence length="593" mass="66632">MATSTQGNPLCWQDGGYSFDFCCGEGAHNMLGNPSCWEGPRSFQTCCLPASYEAACWREARDFLRTQTLLPSLADKEVLATDLNLAHFCCRPGSFSAEVCWGGESRGKGLVQEQVDGMALNMSLRYVECCFPRLQAALKTEPPKWMQAQISQDLQHWAPLNTSDLDAFERWTQEAGYSTRFCRFQVTRSGVQHCQVTKGSHVLLIETLRDALHVLRLLTPLPDLDFFVSQDEAMCVENAGHLEQALQPLNLTVPVLAQAQPASCAGILMPWWAFLQQDWTRRYTDKLARSRVPWEKKASKLFWRGSDTHCLLPGSCGEGGLACSCANFSAQQWMQFPRSRLVLYSMLMPDKVDAKFTKDVVNRELLEVFRGHQLLVQEIVPPEAHLDYKFLMYVDGVSLSDRLFWLLHTESVVFKAQSRLKVWLDRALRPWEHYLPVAEDLSDLPDRIRSAEEDVHLHEIALRAAHLASFDLSLEGSLLYLHHLLVALSQVSPTSAAPAPERAAPPAPSARWERQRQQQMNARQYLAHALEMLSSKEALVPEAPIQASVPAKLDCWTLGFSEDLCCNLALGPEGNAACWDEEYTFAACCPEPG</sequence>
<dbReference type="Proteomes" id="UP001178507">
    <property type="component" value="Unassembled WGS sequence"/>
</dbReference>
<evidence type="ECO:0000256" key="1">
    <source>
        <dbReference type="ARBA" id="ARBA00010118"/>
    </source>
</evidence>
<evidence type="ECO:0000256" key="3">
    <source>
        <dbReference type="SAM" id="MobiDB-lite"/>
    </source>
</evidence>
<dbReference type="SMART" id="SM00672">
    <property type="entry name" value="CAP10"/>
    <property type="match status" value="1"/>
</dbReference>
<dbReference type="Pfam" id="PF05686">
    <property type="entry name" value="Glyco_transf_90"/>
    <property type="match status" value="2"/>
</dbReference>
<dbReference type="InterPro" id="IPR051091">
    <property type="entry name" value="O-Glucosyltr/Glycosyltrsf_90"/>
</dbReference>
<organism evidence="5 6">
    <name type="scientific">Effrenium voratum</name>
    <dbReference type="NCBI Taxonomy" id="2562239"/>
    <lineage>
        <taxon>Eukaryota</taxon>
        <taxon>Sar</taxon>
        <taxon>Alveolata</taxon>
        <taxon>Dinophyceae</taxon>
        <taxon>Suessiales</taxon>
        <taxon>Symbiodiniaceae</taxon>
        <taxon>Effrenium</taxon>
    </lineage>
</organism>
<dbReference type="PANTHER" id="PTHR12203">
    <property type="entry name" value="KDEL LYS-ASP-GLU-LEU CONTAINING - RELATED"/>
    <property type="match status" value="1"/>
</dbReference>